<keyword evidence="1" id="KW-0472">Membrane</keyword>
<feature type="transmembrane region" description="Helical" evidence="1">
    <location>
        <begin position="88"/>
        <end position="104"/>
    </location>
</feature>
<proteinExistence type="predicted"/>
<accession>A0AAI9X1L9</accession>
<name>A0AAI9X1L9_PENTH</name>
<keyword evidence="1" id="KW-1133">Transmembrane helix</keyword>
<dbReference type="AlphaFoldDB" id="A0AAI9X1L9"/>
<reference evidence="2" key="2">
    <citation type="journal article" date="2016" name="Fungal Biol.">
        <title>Ochratoxin A production by Penicillium thymicola.</title>
        <authorList>
            <person name="Nguyen H.D.T."/>
            <person name="McMullin D.R."/>
            <person name="Ponomareva E."/>
            <person name="Riley R."/>
            <person name="Pomraning K.R."/>
            <person name="Baker S.E."/>
            <person name="Seifert K.A."/>
        </authorList>
    </citation>
    <scope>NUCLEOTIDE SEQUENCE</scope>
    <source>
        <strain evidence="2">DAOM 180753</strain>
    </source>
</reference>
<feature type="transmembrane region" description="Helical" evidence="1">
    <location>
        <begin position="20"/>
        <end position="43"/>
    </location>
</feature>
<gene>
    <name evidence="2" type="ORF">VN97_g13049</name>
</gene>
<feature type="transmembrane region" description="Helical" evidence="1">
    <location>
        <begin position="55"/>
        <end position="76"/>
    </location>
</feature>
<sequence>MSFTRPGGDHGGAATFDSLAKFYVAVAITWTAALLAGSAFLIVNRHEQCIRIRNLRLVLSAVACLHVFWILCMVAYSMGGKYPCAAEYWIMNIYFPVGIALYQANSMQLLNVFGVQEKLLLTAQQPYRPHFNNPSESSIRYLARWRQLNLVQRTELGIAIGISVQVSVSSAPAPWYSPLISSRIYSYSYRFLSFLPPESFIALAPSPNM</sequence>
<evidence type="ECO:0000313" key="3">
    <source>
        <dbReference type="Proteomes" id="UP001227192"/>
    </source>
</evidence>
<dbReference type="EMBL" id="LACB01001383">
    <property type="protein sequence ID" value="KAJ9480510.1"/>
    <property type="molecule type" value="Genomic_DNA"/>
</dbReference>
<keyword evidence="1" id="KW-0812">Transmembrane</keyword>
<comment type="caution">
    <text evidence="2">The sequence shown here is derived from an EMBL/GenBank/DDBJ whole genome shotgun (WGS) entry which is preliminary data.</text>
</comment>
<evidence type="ECO:0000313" key="2">
    <source>
        <dbReference type="EMBL" id="KAJ9480510.1"/>
    </source>
</evidence>
<organism evidence="2 3">
    <name type="scientific">Penicillium thymicola</name>
    <dbReference type="NCBI Taxonomy" id="293382"/>
    <lineage>
        <taxon>Eukaryota</taxon>
        <taxon>Fungi</taxon>
        <taxon>Dikarya</taxon>
        <taxon>Ascomycota</taxon>
        <taxon>Pezizomycotina</taxon>
        <taxon>Eurotiomycetes</taxon>
        <taxon>Eurotiomycetidae</taxon>
        <taxon>Eurotiales</taxon>
        <taxon>Aspergillaceae</taxon>
        <taxon>Penicillium</taxon>
    </lineage>
</organism>
<reference evidence="2" key="1">
    <citation type="submission" date="2015-06" db="EMBL/GenBank/DDBJ databases">
        <authorList>
            <person name="Nguyen H."/>
        </authorList>
    </citation>
    <scope>NUCLEOTIDE SEQUENCE</scope>
    <source>
        <strain evidence="2">DAOM 180753</strain>
    </source>
</reference>
<keyword evidence="3" id="KW-1185">Reference proteome</keyword>
<protein>
    <submittedName>
        <fullName evidence="2">Uncharacterized protein</fullName>
    </submittedName>
</protein>
<evidence type="ECO:0000256" key="1">
    <source>
        <dbReference type="SAM" id="Phobius"/>
    </source>
</evidence>
<dbReference type="Proteomes" id="UP001227192">
    <property type="component" value="Unassembled WGS sequence"/>
</dbReference>